<feature type="signal peptide" evidence="1">
    <location>
        <begin position="1"/>
        <end position="24"/>
    </location>
</feature>
<organism evidence="2 3">
    <name type="scientific">Prevotella communis</name>
    <dbReference type="NCBI Taxonomy" id="2913614"/>
    <lineage>
        <taxon>Bacteria</taxon>
        <taxon>Pseudomonadati</taxon>
        <taxon>Bacteroidota</taxon>
        <taxon>Bacteroidia</taxon>
        <taxon>Bacteroidales</taxon>
        <taxon>Prevotellaceae</taxon>
        <taxon>Prevotella</taxon>
    </lineage>
</organism>
<dbReference type="PROSITE" id="PS51257">
    <property type="entry name" value="PROKAR_LIPOPROTEIN"/>
    <property type="match status" value="1"/>
</dbReference>
<dbReference type="EMBL" id="FNCQ01000003">
    <property type="protein sequence ID" value="SDG39006.1"/>
    <property type="molecule type" value="Genomic_DNA"/>
</dbReference>
<dbReference type="AlphaFoldDB" id="A0A1G7TUH0"/>
<keyword evidence="3" id="KW-1185">Reference proteome</keyword>
<accession>A0A1G7TUH0</accession>
<dbReference type="SUPFAM" id="SSF82171">
    <property type="entry name" value="DPP6 N-terminal domain-like"/>
    <property type="match status" value="1"/>
</dbReference>
<evidence type="ECO:0000256" key="1">
    <source>
        <dbReference type="SAM" id="SignalP"/>
    </source>
</evidence>
<feature type="chain" id="PRO_5011792735" description="DUF4374 domain-containing protein" evidence="1">
    <location>
        <begin position="25"/>
        <end position="421"/>
    </location>
</feature>
<keyword evidence="1" id="KW-0732">Signal</keyword>
<name>A0A1G7TUH0_9BACT</name>
<gene>
    <name evidence="2" type="ORF">SAMN04487901_103146</name>
</gene>
<sequence>MKKLSFLHSLMAVLMITAAFTACSEDDDNDTSGSSKGAHYDLTITVGKHGGMAKTETHVTLSVASLSDPDTTITFDGKGVEIADYTIESIYDDEFMYQVPSSMDRFSKLQLKNNELTVVQEQRFDKNTYTPRNYTHAWLDKNTLLIMSTTEDHTKVIWTKLNVKDMSIINEGTVDGIKVAEGYNVLSTSGLLTYRKSDKKLFYFYNNKGLTSGSNKSTNEPFFRIAVINPETMAVEQEIINSEAAQMQGSAYGELLQDFIFFDKDDNLYLTAFSTKSKKNYGQLLRIKNGEYDFEKGYNAFPDTKGKILTIQYLGGNKALVYSGDNAVGTGIQDVAYYYSIVDLNTKQATRLQYNGEDIAYSAGSFSQRSVYNAKENKAYFGVSNDTENRIYIYDVATGNVSLGSKLATGVYFDQIRFFEK</sequence>
<dbReference type="RefSeq" id="WP_143010091.1">
    <property type="nucleotide sequence ID" value="NZ_FNCQ01000003.1"/>
</dbReference>
<proteinExistence type="predicted"/>
<evidence type="ECO:0000313" key="3">
    <source>
        <dbReference type="Proteomes" id="UP000198779"/>
    </source>
</evidence>
<evidence type="ECO:0000313" key="2">
    <source>
        <dbReference type="EMBL" id="SDG39006.1"/>
    </source>
</evidence>
<protein>
    <recommendedName>
        <fullName evidence="4">DUF4374 domain-containing protein</fullName>
    </recommendedName>
</protein>
<reference evidence="3" key="1">
    <citation type="submission" date="2016-10" db="EMBL/GenBank/DDBJ databases">
        <authorList>
            <person name="Varghese N."/>
            <person name="Submissions S."/>
        </authorList>
    </citation>
    <scope>NUCLEOTIDE SEQUENCE [LARGE SCALE GENOMIC DNA]</scope>
    <source>
        <strain evidence="3">BP1-148</strain>
    </source>
</reference>
<evidence type="ECO:0008006" key="4">
    <source>
        <dbReference type="Google" id="ProtNLM"/>
    </source>
</evidence>
<dbReference type="Proteomes" id="UP000198779">
    <property type="component" value="Unassembled WGS sequence"/>
</dbReference>
<dbReference type="STRING" id="645274.SAMN04487901_103146"/>